<evidence type="ECO:0000256" key="1">
    <source>
        <dbReference type="SAM" id="Coils"/>
    </source>
</evidence>
<dbReference type="Proteomes" id="UP000295517">
    <property type="component" value="Chromosome"/>
</dbReference>
<dbReference type="AlphaFoldDB" id="A0AAX1EDM3"/>
<proteinExistence type="predicted"/>
<feature type="coiled-coil region" evidence="1">
    <location>
        <begin position="468"/>
        <end position="536"/>
    </location>
</feature>
<dbReference type="RefSeq" id="WP_135059661.1">
    <property type="nucleotide sequence ID" value="NZ_CP038254.1"/>
</dbReference>
<evidence type="ECO:0000313" key="3">
    <source>
        <dbReference type="Proteomes" id="UP000295517"/>
    </source>
</evidence>
<organism evidence="2 3">
    <name type="scientific">Legionella israelensis</name>
    <dbReference type="NCBI Taxonomy" id="454"/>
    <lineage>
        <taxon>Bacteria</taxon>
        <taxon>Pseudomonadati</taxon>
        <taxon>Pseudomonadota</taxon>
        <taxon>Gammaproteobacteria</taxon>
        <taxon>Legionellales</taxon>
        <taxon>Legionellaceae</taxon>
        <taxon>Legionella</taxon>
    </lineage>
</organism>
<protein>
    <recommendedName>
        <fullName evidence="4">Effector protein A, substrate of the Dot/Icm secretion system</fullName>
    </recommendedName>
</protein>
<feature type="coiled-coil region" evidence="1">
    <location>
        <begin position="70"/>
        <end position="115"/>
    </location>
</feature>
<gene>
    <name evidence="2" type="ORF">E3983_01840</name>
</gene>
<accession>A0AAX1EDM3</accession>
<name>A0AAX1EDM3_9GAMM</name>
<feature type="coiled-coil region" evidence="1">
    <location>
        <begin position="228"/>
        <end position="266"/>
    </location>
</feature>
<evidence type="ECO:0008006" key="4">
    <source>
        <dbReference type="Google" id="ProtNLM"/>
    </source>
</evidence>
<sequence length="790" mass="92562">MRKLIKQYIHFLTKLSFPFSEESLEEILNFSLPLTVNTLPVELQPHAKALNQIFQLCTTLKQNKQILINKQGLDEELKQKGQAIKHCQEEISKLNLALVEQEKNLQSQYKEIENEYYKYTCITEPLIARTAFIDTKSQIRRIHEIHKEVKKNLQKIRHLQARKTLLQQQQKREEHICKLHQYGLSSASHFLDDFESLISGIKKENDALILAGQQLQDCQKHLAYHLSKDNIDKNIEQLQQLLIDLKKQLLEENKEDEDLSEESKQALQSKFSQFANPQSLLEDKNAQLTNLTSYFSFSGWYEWVSNTTSDFQNKQQHLKEEIHFLERLNRQRTLQQKIKATEKSIERLSDLLGNESEHSSELVSLEKTMEDGYSLLKALHEKYGPLLPIQEAHSPTHLFADLIMSISATENLADIKSNTLATLYEVKKLNEAITVLRLQHNVIEAHENDSIELLELRINSEEKNEILLSELENSCIKYLRKVENYEQINQELELKKSTQIKLKSSIQYLKKEIQDIEKLKVQSKVIEQDIENSLQQLGKLPSFSENDYASSQELTLNTVHFEQLNEWHAKIMHHMNLSEELKEWYESLFIHLSLLLRDKKFFHQAFHLLRDIHFELEYPENIEFTVLKHYKTLCPNPAHDLDLLLQLKPQWPIDAPSKRLKNKKIEGVIQTLSDKCKELRSREHEREAELLSQATNTLYHRALAGENNEGIDTIKLMDDSRYGCLKKHRGLLKIWQKVENAVHSLISKIWHRPSPSVLNRSCFFKTDSQKLLEKAEHELNQWLPHTVSNL</sequence>
<evidence type="ECO:0000313" key="2">
    <source>
        <dbReference type="EMBL" id="QBR83206.1"/>
    </source>
</evidence>
<reference evidence="2 3" key="1">
    <citation type="submission" date="2019-03" db="EMBL/GenBank/DDBJ databases">
        <title>Diverse conjugative elements silence natural transformation in Legionella species.</title>
        <authorList>
            <person name="Durieux I."/>
            <person name="Ginevra C."/>
            <person name="Attaiech L."/>
            <person name="Picq K."/>
            <person name="Juan P.A."/>
            <person name="Jarraud S."/>
            <person name="Charpentier X."/>
        </authorList>
    </citation>
    <scope>NUCLEOTIDE SEQUENCE [LARGE SCALE GENOMIC DNA]</scope>
    <source>
        <strain evidence="2 3">HL-0427-4011</strain>
    </source>
</reference>
<dbReference type="EMBL" id="CP038254">
    <property type="protein sequence ID" value="QBR83206.1"/>
    <property type="molecule type" value="Genomic_DNA"/>
</dbReference>
<keyword evidence="1" id="KW-0175">Coiled coil</keyword>